<dbReference type="PANTHER" id="PTHR42978:SF3">
    <property type="entry name" value="BLR3078 PROTEIN"/>
    <property type="match status" value="1"/>
</dbReference>
<protein>
    <submittedName>
        <fullName evidence="6">Metallo-beta-lactamase superfamily protein</fullName>
    </submittedName>
</protein>
<evidence type="ECO:0000313" key="6">
    <source>
        <dbReference type="EMBL" id="PWK35011.1"/>
    </source>
</evidence>
<dbReference type="Proteomes" id="UP000245754">
    <property type="component" value="Unassembled WGS sequence"/>
</dbReference>
<dbReference type="SMART" id="SM00849">
    <property type="entry name" value="Lactamase_B"/>
    <property type="match status" value="1"/>
</dbReference>
<sequence length="311" mass="35373">MARIHHLNCISTCPLGGWLMDGISRSAFERGRLTCHCLLVELHNCLVLVDTGLGRRDVADPASRLSKFFLGLVKPEFRDEMTAYRQVVALGFDPRDVRHIVLTHLDFDHAGGLDDFPWAQVHMMAVEHDYAMQQRTWMDRQRFRPQQWSTRDSWHTYTPIGGDRWFGFQHVKPLQDLSSDIAMIPLPGHTFGHAGVAVRRDAADWLLMAGDAYFYHEEMRIDAPHCTPGLRFYQWMLEKDRLARFDSQRRLRHLAHEPNGVRVCCAHDLIEFEALAGRPASVAATPPAHTPASTMPAAVPLTMHTQGNLHG</sequence>
<evidence type="ECO:0000256" key="2">
    <source>
        <dbReference type="ARBA" id="ARBA00022723"/>
    </source>
</evidence>
<comment type="similarity">
    <text evidence="1">Belongs to the metallo-beta-lactamase superfamily.</text>
</comment>
<evidence type="ECO:0000256" key="1">
    <source>
        <dbReference type="ARBA" id="ARBA00007749"/>
    </source>
</evidence>
<feature type="domain" description="Metallo-beta-lactamase" evidence="5">
    <location>
        <begin position="34"/>
        <end position="267"/>
    </location>
</feature>
<organism evidence="6 7">
    <name type="scientific">Cupriavidus plantarum</name>
    <dbReference type="NCBI Taxonomy" id="942865"/>
    <lineage>
        <taxon>Bacteria</taxon>
        <taxon>Pseudomonadati</taxon>
        <taxon>Pseudomonadota</taxon>
        <taxon>Betaproteobacteria</taxon>
        <taxon>Burkholderiales</taxon>
        <taxon>Burkholderiaceae</taxon>
        <taxon>Cupriavidus</taxon>
    </lineage>
</organism>
<accession>A0A316ES16</accession>
<dbReference type="GO" id="GO:0046872">
    <property type="term" value="F:metal ion binding"/>
    <property type="evidence" value="ECO:0007669"/>
    <property type="project" value="UniProtKB-KW"/>
</dbReference>
<proteinExistence type="inferred from homology"/>
<comment type="caution">
    <text evidence="6">The sequence shown here is derived from an EMBL/GenBank/DDBJ whole genome shotgun (WGS) entry which is preliminary data.</text>
</comment>
<dbReference type="SUPFAM" id="SSF56281">
    <property type="entry name" value="Metallo-hydrolase/oxidoreductase"/>
    <property type="match status" value="1"/>
</dbReference>
<dbReference type="InterPro" id="IPR051013">
    <property type="entry name" value="MBL_superfamily_lactonases"/>
</dbReference>
<dbReference type="EMBL" id="QGGT01000002">
    <property type="protein sequence ID" value="PWK35011.1"/>
    <property type="molecule type" value="Genomic_DNA"/>
</dbReference>
<dbReference type="PANTHER" id="PTHR42978">
    <property type="entry name" value="QUORUM-QUENCHING LACTONASE YTNP-RELATED-RELATED"/>
    <property type="match status" value="1"/>
</dbReference>
<reference evidence="6 7" key="1">
    <citation type="submission" date="2018-05" db="EMBL/GenBank/DDBJ databases">
        <title>Genomic Encyclopedia of Type Strains, Phase IV (KMG-V): Genome sequencing to study the core and pangenomes of soil and plant-associated prokaryotes.</title>
        <authorList>
            <person name="Whitman W."/>
        </authorList>
    </citation>
    <scope>NUCLEOTIDE SEQUENCE [LARGE SCALE GENOMIC DNA]</scope>
    <source>
        <strain evidence="6 7">SLV-132</strain>
    </source>
</reference>
<dbReference type="InterPro" id="IPR036866">
    <property type="entry name" value="RibonucZ/Hydroxyglut_hydro"/>
</dbReference>
<evidence type="ECO:0000256" key="4">
    <source>
        <dbReference type="ARBA" id="ARBA00022833"/>
    </source>
</evidence>
<evidence type="ECO:0000256" key="3">
    <source>
        <dbReference type="ARBA" id="ARBA00022801"/>
    </source>
</evidence>
<dbReference type="Gene3D" id="3.60.15.10">
    <property type="entry name" value="Ribonuclease Z/Hydroxyacylglutathione hydrolase-like"/>
    <property type="match status" value="1"/>
</dbReference>
<evidence type="ECO:0000259" key="5">
    <source>
        <dbReference type="SMART" id="SM00849"/>
    </source>
</evidence>
<keyword evidence="4" id="KW-0862">Zinc</keyword>
<keyword evidence="3" id="KW-0378">Hydrolase</keyword>
<dbReference type="AlphaFoldDB" id="A0A316ES16"/>
<dbReference type="GO" id="GO:0016787">
    <property type="term" value="F:hydrolase activity"/>
    <property type="evidence" value="ECO:0007669"/>
    <property type="project" value="UniProtKB-KW"/>
</dbReference>
<dbReference type="CDD" id="cd07742">
    <property type="entry name" value="metallo-hydrolase-like_MBL-fold"/>
    <property type="match status" value="1"/>
</dbReference>
<dbReference type="InterPro" id="IPR001279">
    <property type="entry name" value="Metallo-B-lactamas"/>
</dbReference>
<keyword evidence="7" id="KW-1185">Reference proteome</keyword>
<gene>
    <name evidence="6" type="ORF">C7419_102286</name>
</gene>
<dbReference type="RefSeq" id="WP_109583133.1">
    <property type="nucleotide sequence ID" value="NZ_QGGT01000002.1"/>
</dbReference>
<dbReference type="Pfam" id="PF00753">
    <property type="entry name" value="Lactamase_B"/>
    <property type="match status" value="1"/>
</dbReference>
<keyword evidence="2" id="KW-0479">Metal-binding</keyword>
<name>A0A316ES16_9BURK</name>
<evidence type="ECO:0000313" key="7">
    <source>
        <dbReference type="Proteomes" id="UP000245754"/>
    </source>
</evidence>